<comment type="caution">
    <text evidence="2">The sequence shown here is derived from an EMBL/GenBank/DDBJ whole genome shotgun (WGS) entry which is preliminary data.</text>
</comment>
<sequence>MTLILLLTLNNFSESLGGLFGADADYQALREKVELTKDNSIRELEERRNDILLTATILGIIAIPLVLYFNTYNLINSLVLGIILGLSAGISYAFLVHLLHKNRTSRLSFKNN</sequence>
<evidence type="ECO:0000256" key="1">
    <source>
        <dbReference type="SAM" id="Phobius"/>
    </source>
</evidence>
<protein>
    <submittedName>
        <fullName evidence="2">Uncharacterized protein</fullName>
    </submittedName>
</protein>
<proteinExistence type="predicted"/>
<keyword evidence="1" id="KW-1133">Transmembrane helix</keyword>
<feature type="transmembrane region" description="Helical" evidence="1">
    <location>
        <begin position="75"/>
        <end position="99"/>
    </location>
</feature>
<keyword evidence="1" id="KW-0812">Transmembrane</keyword>
<organism evidence="2 3">
    <name type="scientific">Sulfurisphaera ohwakuensis</name>
    <dbReference type="NCBI Taxonomy" id="69656"/>
    <lineage>
        <taxon>Archaea</taxon>
        <taxon>Thermoproteota</taxon>
        <taxon>Thermoprotei</taxon>
        <taxon>Sulfolobales</taxon>
        <taxon>Sulfolobaceae</taxon>
        <taxon>Sulfurisphaera</taxon>
    </lineage>
</organism>
<keyword evidence="1" id="KW-0472">Membrane</keyword>
<gene>
    <name evidence="2" type="ORF">HNQ62_002639</name>
</gene>
<dbReference type="AlphaFoldDB" id="A0A7J9RVS7"/>
<accession>A0A7J9RVS7</accession>
<name>A0A7J9RVS7_SULOH</name>
<dbReference type="Proteomes" id="UP000582213">
    <property type="component" value="Unassembled WGS sequence"/>
</dbReference>
<evidence type="ECO:0000313" key="2">
    <source>
        <dbReference type="EMBL" id="MBB5254865.1"/>
    </source>
</evidence>
<dbReference type="EMBL" id="JACHFY010000028">
    <property type="protein sequence ID" value="MBB5254865.1"/>
    <property type="molecule type" value="Genomic_DNA"/>
</dbReference>
<feature type="transmembrane region" description="Helical" evidence="1">
    <location>
        <begin position="51"/>
        <end position="69"/>
    </location>
</feature>
<evidence type="ECO:0000313" key="3">
    <source>
        <dbReference type="Proteomes" id="UP000582213"/>
    </source>
</evidence>
<reference evidence="2 3" key="1">
    <citation type="submission" date="2020-08" db="EMBL/GenBank/DDBJ databases">
        <title>Genomic Encyclopedia of Type Strains, Phase IV (KMG-IV): sequencing the most valuable type-strain genomes for metagenomic binning, comparative biology and taxonomic classification.</title>
        <authorList>
            <person name="Goeker M."/>
        </authorList>
    </citation>
    <scope>NUCLEOTIDE SEQUENCE [LARGE SCALE GENOMIC DNA]</scope>
    <source>
        <strain evidence="2 3">DSM 12421</strain>
    </source>
</reference>